<dbReference type="AlphaFoldDB" id="A0A1I4MF59"/>
<dbReference type="InterPro" id="IPR003675">
    <property type="entry name" value="Rce1/LyrA-like_dom"/>
</dbReference>
<keyword evidence="1" id="KW-1133">Transmembrane helix</keyword>
<dbReference type="InterPro" id="IPR052710">
    <property type="entry name" value="CAAX_protease"/>
</dbReference>
<feature type="transmembrane region" description="Helical" evidence="1">
    <location>
        <begin position="21"/>
        <end position="51"/>
    </location>
</feature>
<dbReference type="Proteomes" id="UP000198565">
    <property type="component" value="Unassembled WGS sequence"/>
</dbReference>
<reference evidence="4" key="1">
    <citation type="submission" date="2016-10" db="EMBL/GenBank/DDBJ databases">
        <authorList>
            <person name="Varghese N."/>
            <person name="Submissions S."/>
        </authorList>
    </citation>
    <scope>NUCLEOTIDE SEQUENCE [LARGE SCALE GENOMIC DNA]</scope>
    <source>
        <strain evidence="4">CGMCC 1.4250</strain>
    </source>
</reference>
<dbReference type="PANTHER" id="PTHR36435">
    <property type="entry name" value="SLR1288 PROTEIN"/>
    <property type="match status" value="1"/>
</dbReference>
<evidence type="ECO:0000313" key="4">
    <source>
        <dbReference type="Proteomes" id="UP000198565"/>
    </source>
</evidence>
<keyword evidence="1" id="KW-0812">Transmembrane</keyword>
<dbReference type="RefSeq" id="WP_091484031.1">
    <property type="nucleotide sequence ID" value="NZ_FOTR01000006.1"/>
</dbReference>
<gene>
    <name evidence="3" type="ORF">SAMN04487943_106216</name>
</gene>
<accession>A0A1I4MF59</accession>
<feature type="transmembrane region" description="Helical" evidence="1">
    <location>
        <begin position="147"/>
        <end position="164"/>
    </location>
</feature>
<feature type="transmembrane region" description="Helical" evidence="1">
    <location>
        <begin position="223"/>
        <end position="245"/>
    </location>
</feature>
<dbReference type="STRING" id="334253.SAMN04487943_106216"/>
<keyword evidence="1" id="KW-0472">Membrane</keyword>
<organism evidence="3 4">
    <name type="scientific">Gracilibacillus orientalis</name>
    <dbReference type="NCBI Taxonomy" id="334253"/>
    <lineage>
        <taxon>Bacteria</taxon>
        <taxon>Bacillati</taxon>
        <taxon>Bacillota</taxon>
        <taxon>Bacilli</taxon>
        <taxon>Bacillales</taxon>
        <taxon>Bacillaceae</taxon>
        <taxon>Gracilibacillus</taxon>
    </lineage>
</organism>
<protein>
    <recommendedName>
        <fullName evidence="2">CAAX prenyl protease 2/Lysostaphin resistance protein A-like domain-containing protein</fullName>
    </recommendedName>
</protein>
<keyword evidence="4" id="KW-1185">Reference proteome</keyword>
<dbReference type="GO" id="GO:0080120">
    <property type="term" value="P:CAAX-box protein maturation"/>
    <property type="evidence" value="ECO:0007669"/>
    <property type="project" value="UniProtKB-ARBA"/>
</dbReference>
<dbReference type="PANTHER" id="PTHR36435:SF1">
    <property type="entry name" value="CAAX AMINO TERMINAL PROTEASE FAMILY PROTEIN"/>
    <property type="match status" value="1"/>
</dbReference>
<feature type="domain" description="CAAX prenyl protease 2/Lysostaphin resistance protein A-like" evidence="2">
    <location>
        <begin position="149"/>
        <end position="235"/>
    </location>
</feature>
<evidence type="ECO:0000256" key="1">
    <source>
        <dbReference type="SAM" id="Phobius"/>
    </source>
</evidence>
<feature type="transmembrane region" description="Helical" evidence="1">
    <location>
        <begin position="105"/>
        <end position="127"/>
    </location>
</feature>
<dbReference type="Pfam" id="PF02517">
    <property type="entry name" value="Rce1-like"/>
    <property type="match status" value="1"/>
</dbReference>
<proteinExistence type="predicted"/>
<sequence length="248" mass="28271">MEETALNKENERHARKENPKFGWGGIISFFLSYLGFVLVIGLIFGIVAIILDGGGEGYYTNLLMESHYTLILDSLGFVIALLLFKKVRHFLKSAFSLKPLKKGKTYLYLLLALISNYIIQFLILNVFKWEEGGSQIDTFGLEGLSDHWFNILLFYFAFTILTPIKEEIMFRGLVHKFLDVKYSFWIGLIVSAVIFGALHPGHFLSAMIMGMIFIGVYRLTNTLVVPIILHIIWNLYAITGMLAMLEII</sequence>
<dbReference type="GO" id="GO:0004175">
    <property type="term" value="F:endopeptidase activity"/>
    <property type="evidence" value="ECO:0007669"/>
    <property type="project" value="UniProtKB-ARBA"/>
</dbReference>
<dbReference type="EMBL" id="FOTR01000006">
    <property type="protein sequence ID" value="SFM01869.1"/>
    <property type="molecule type" value="Genomic_DNA"/>
</dbReference>
<dbReference type="OrthoDB" id="9782250at2"/>
<evidence type="ECO:0000259" key="2">
    <source>
        <dbReference type="Pfam" id="PF02517"/>
    </source>
</evidence>
<evidence type="ECO:0000313" key="3">
    <source>
        <dbReference type="EMBL" id="SFM01869.1"/>
    </source>
</evidence>
<name>A0A1I4MF59_9BACI</name>
<feature type="transmembrane region" description="Helical" evidence="1">
    <location>
        <begin position="66"/>
        <end position="84"/>
    </location>
</feature>
<feature type="transmembrane region" description="Helical" evidence="1">
    <location>
        <begin position="184"/>
        <end position="217"/>
    </location>
</feature>